<dbReference type="PRINTS" id="PR00359">
    <property type="entry name" value="BP450"/>
</dbReference>
<dbReference type="InterPro" id="IPR036396">
    <property type="entry name" value="Cyt_P450_sf"/>
</dbReference>
<dbReference type="EMBL" id="AP027728">
    <property type="protein sequence ID" value="BDZ39309.1"/>
    <property type="molecule type" value="Genomic_DNA"/>
</dbReference>
<evidence type="ECO:0000256" key="3">
    <source>
        <dbReference type="SAM" id="MobiDB-lite"/>
    </source>
</evidence>
<dbReference type="InterPro" id="IPR017972">
    <property type="entry name" value="Cyt_P450_CS"/>
</dbReference>
<dbReference type="PRINTS" id="PR00385">
    <property type="entry name" value="P450"/>
</dbReference>
<feature type="region of interest" description="Disordered" evidence="3">
    <location>
        <begin position="71"/>
        <end position="90"/>
    </location>
</feature>
<organism evidence="4 5">
    <name type="scientific">Microbacterium suwonense</name>
    <dbReference type="NCBI Taxonomy" id="683047"/>
    <lineage>
        <taxon>Bacteria</taxon>
        <taxon>Bacillati</taxon>
        <taxon>Actinomycetota</taxon>
        <taxon>Actinomycetes</taxon>
        <taxon>Micrococcales</taxon>
        <taxon>Microbacteriaceae</taxon>
        <taxon>Microbacterium</taxon>
    </lineage>
</organism>
<comment type="similarity">
    <text evidence="1 2">Belongs to the cytochrome P450 family.</text>
</comment>
<evidence type="ECO:0000313" key="4">
    <source>
        <dbReference type="EMBL" id="BDZ39309.1"/>
    </source>
</evidence>
<sequence>MSTSTKASAAVTREYKWPFTRQDPLLPAPDFDEARASGGVTPVRLWNDSQAWMATRHEDIRNLLRNPAMSANSSIPGYPNSSANHEASRGSQRGFIRMDGAEHLRQRRMVARALSVPEVAKLRPFVERVVDLLLDRMAELGADGAPVDFLTVFAEPLPSIAICEILGLPESEGPGLLDMVNRWMDLDSPPAVSAAAAAEMTAYLDDLVQQRIKNPTDDLVGKLVTEQLEAGNIENSGLLGILNLLIVGGFDTTANMLALGTILLLRHPDQAAMLRADEGLATSAIEEMLRYLSVAHHVASRVATEDVAIRDQVIPAGSGILAPVPAANHDPEVFTDPHRFDITRDARDHVAFGFGIHQCLGQNLARLELQVAFTRLLKRFPNLALAVPEGQIEFRNSMIYGVKALPITW</sequence>
<protein>
    <submittedName>
        <fullName evidence="4">Cytochrome P450</fullName>
    </submittedName>
</protein>
<dbReference type="SUPFAM" id="SSF48264">
    <property type="entry name" value="Cytochrome P450"/>
    <property type="match status" value="1"/>
</dbReference>
<proteinExistence type="inferred from homology"/>
<keyword evidence="2" id="KW-0503">Monooxygenase</keyword>
<dbReference type="Proteomes" id="UP001321543">
    <property type="component" value="Chromosome"/>
</dbReference>
<dbReference type="PANTHER" id="PTHR46696:SF1">
    <property type="entry name" value="CYTOCHROME P450 YJIB-RELATED"/>
    <property type="match status" value="1"/>
</dbReference>
<dbReference type="Gene3D" id="1.10.630.10">
    <property type="entry name" value="Cytochrome P450"/>
    <property type="match status" value="1"/>
</dbReference>
<dbReference type="RefSeq" id="WP_286299344.1">
    <property type="nucleotide sequence ID" value="NZ_AP027728.1"/>
</dbReference>
<dbReference type="InterPro" id="IPR001128">
    <property type="entry name" value="Cyt_P450"/>
</dbReference>
<gene>
    <name evidence="4" type="ORF">GCM10025863_19230</name>
</gene>
<accession>A0ABN6X423</accession>
<keyword evidence="2" id="KW-0479">Metal-binding</keyword>
<dbReference type="Pfam" id="PF00067">
    <property type="entry name" value="p450"/>
    <property type="match status" value="1"/>
</dbReference>
<keyword evidence="2" id="KW-0408">Iron</keyword>
<keyword evidence="2" id="KW-0349">Heme</keyword>
<dbReference type="CDD" id="cd11030">
    <property type="entry name" value="CYP105-like"/>
    <property type="match status" value="1"/>
</dbReference>
<name>A0ABN6X423_9MICO</name>
<dbReference type="PANTHER" id="PTHR46696">
    <property type="entry name" value="P450, PUTATIVE (EUROFUNG)-RELATED"/>
    <property type="match status" value="1"/>
</dbReference>
<dbReference type="InterPro" id="IPR002397">
    <property type="entry name" value="Cyt_P450_B"/>
</dbReference>
<evidence type="ECO:0000256" key="2">
    <source>
        <dbReference type="RuleBase" id="RU000461"/>
    </source>
</evidence>
<dbReference type="PROSITE" id="PS00086">
    <property type="entry name" value="CYTOCHROME_P450"/>
    <property type="match status" value="1"/>
</dbReference>
<keyword evidence="2" id="KW-0560">Oxidoreductase</keyword>
<evidence type="ECO:0000256" key="1">
    <source>
        <dbReference type="ARBA" id="ARBA00010617"/>
    </source>
</evidence>
<reference evidence="5" key="1">
    <citation type="journal article" date="2019" name="Int. J. Syst. Evol. Microbiol.">
        <title>The Global Catalogue of Microorganisms (GCM) 10K type strain sequencing project: providing services to taxonomists for standard genome sequencing and annotation.</title>
        <authorList>
            <consortium name="The Broad Institute Genomics Platform"/>
            <consortium name="The Broad Institute Genome Sequencing Center for Infectious Disease"/>
            <person name="Wu L."/>
            <person name="Ma J."/>
        </authorList>
    </citation>
    <scope>NUCLEOTIDE SEQUENCE [LARGE SCALE GENOMIC DNA]</scope>
    <source>
        <strain evidence="5">NBRC 106310</strain>
    </source>
</reference>
<keyword evidence="5" id="KW-1185">Reference proteome</keyword>
<evidence type="ECO:0000313" key="5">
    <source>
        <dbReference type="Proteomes" id="UP001321543"/>
    </source>
</evidence>